<sequence>MPDQETSFEDNSKGLNATEKMVRGSLWMTIGNVLSRLLGAIYIIPWYAWMGEQGNVANSLFNKGYNVYALFLMIATAGIPGAIAKQIAFYNSQNEYKTSQRLFKRTLVIMAGFGVLCAGIMYLISPILAAGDEKLIPVMRALSVAVLVFPSMSVIRGYFQGNQDMMPSAVSQIVEQIARVFYMLLATFIIIKVMQGSYVTAVIHSTFAAFIGMLGAYGALIWFYKKQKPEMDRLIAGSNNEIVVSENHLVKEMLIEAIPFIIVGSAITFFKLIDQFTFERIMSGFTNFSKDQLSALFSIFSANPDKLVMITISLATGMAMTSLPLITESYTKKDEAGLAKLVSDNIQLLFFIMMPATFGMIVLAKPMYVLFYQPDALGISVLIEASYIGLIMGYFILISTTLQGLYKNGDAIFNLGVGLLIKLVLQYPMIRGFEVYGPLIASGIGFSVSAYLMTRKVHDISKFNYSLTLRRTILILILSLLMSGVTTLTRSFLYLFLNPERKFQAFIIILISVAVGIAFYGWLALKTRLADKLMGDKVAKVRTKLKIK</sequence>
<evidence type="ECO:0000256" key="2">
    <source>
        <dbReference type="ARBA" id="ARBA00022475"/>
    </source>
</evidence>
<evidence type="ECO:0000256" key="5">
    <source>
        <dbReference type="ARBA" id="ARBA00023136"/>
    </source>
</evidence>
<feature type="transmembrane region" description="Helical" evidence="6">
    <location>
        <begin position="411"/>
        <end position="429"/>
    </location>
</feature>
<evidence type="ECO:0000256" key="1">
    <source>
        <dbReference type="ARBA" id="ARBA00004651"/>
    </source>
</evidence>
<feature type="transmembrane region" description="Helical" evidence="6">
    <location>
        <begin position="435"/>
        <end position="453"/>
    </location>
</feature>
<gene>
    <name evidence="7" type="ORF">P7H70_02540</name>
</gene>
<feature type="transmembrane region" description="Helical" evidence="6">
    <location>
        <begin position="141"/>
        <end position="159"/>
    </location>
</feature>
<evidence type="ECO:0000313" key="8">
    <source>
        <dbReference type="Proteomes" id="UP001268577"/>
    </source>
</evidence>
<dbReference type="InterPro" id="IPR050833">
    <property type="entry name" value="Poly_Biosynth_Transport"/>
</dbReference>
<keyword evidence="5 6" id="KW-0472">Membrane</keyword>
<reference evidence="7" key="1">
    <citation type="submission" date="2023-03" db="EMBL/GenBank/DDBJ databases">
        <authorList>
            <person name="Shen W."/>
            <person name="Cai J."/>
        </authorList>
    </citation>
    <scope>NUCLEOTIDE SEQUENCE</scope>
    <source>
        <strain evidence="7">P96-3</strain>
    </source>
</reference>
<evidence type="ECO:0000256" key="3">
    <source>
        <dbReference type="ARBA" id="ARBA00022692"/>
    </source>
</evidence>
<feature type="transmembrane region" description="Helical" evidence="6">
    <location>
        <begin position="26"/>
        <end position="47"/>
    </location>
</feature>
<feature type="transmembrane region" description="Helical" evidence="6">
    <location>
        <begin position="207"/>
        <end position="224"/>
    </location>
</feature>
<feature type="transmembrane region" description="Helical" evidence="6">
    <location>
        <begin position="180"/>
        <end position="201"/>
    </location>
</feature>
<dbReference type="AlphaFoldDB" id="A0AAW8U449"/>
<dbReference type="GO" id="GO:0005886">
    <property type="term" value="C:plasma membrane"/>
    <property type="evidence" value="ECO:0007669"/>
    <property type="project" value="UniProtKB-SubCell"/>
</dbReference>
<dbReference type="EMBL" id="JARQBZ010000003">
    <property type="protein sequence ID" value="MDT2832920.1"/>
    <property type="molecule type" value="Genomic_DNA"/>
</dbReference>
<comment type="subcellular location">
    <subcellularLocation>
        <location evidence="1">Cell membrane</location>
        <topology evidence="1">Multi-pass membrane protein</topology>
    </subcellularLocation>
</comment>
<feature type="transmembrane region" description="Helical" evidence="6">
    <location>
        <begin position="503"/>
        <end position="525"/>
    </location>
</feature>
<feature type="transmembrane region" description="Helical" evidence="6">
    <location>
        <begin position="107"/>
        <end position="129"/>
    </location>
</feature>
<keyword evidence="2" id="KW-1003">Cell membrane</keyword>
<protein>
    <submittedName>
        <fullName evidence="7">Polysaccharide biosynthesis protein</fullName>
    </submittedName>
</protein>
<feature type="transmembrane region" description="Helical" evidence="6">
    <location>
        <begin position="254"/>
        <end position="273"/>
    </location>
</feature>
<organism evidence="7 8">
    <name type="scientific">Vagococcus carniphilus</name>
    <dbReference type="NCBI Taxonomy" id="218144"/>
    <lineage>
        <taxon>Bacteria</taxon>
        <taxon>Bacillati</taxon>
        <taxon>Bacillota</taxon>
        <taxon>Bacilli</taxon>
        <taxon>Lactobacillales</taxon>
        <taxon>Enterococcaceae</taxon>
        <taxon>Vagococcus</taxon>
    </lineage>
</organism>
<dbReference type="PANTHER" id="PTHR30250:SF21">
    <property type="entry name" value="LIPID II FLIPPASE MURJ"/>
    <property type="match status" value="1"/>
</dbReference>
<dbReference type="InterPro" id="IPR024923">
    <property type="entry name" value="PG_synth_SpoVB"/>
</dbReference>
<dbReference type="PIRSF" id="PIRSF038958">
    <property type="entry name" value="PG_synth_SpoVB"/>
    <property type="match status" value="1"/>
</dbReference>
<keyword evidence="3 6" id="KW-0812">Transmembrane</keyword>
<dbReference type="Pfam" id="PF01943">
    <property type="entry name" value="Polysacc_synt"/>
    <property type="match status" value="1"/>
</dbReference>
<evidence type="ECO:0000313" key="7">
    <source>
        <dbReference type="EMBL" id="MDT2832920.1"/>
    </source>
</evidence>
<dbReference type="RefSeq" id="WP_311868128.1">
    <property type="nucleotide sequence ID" value="NZ_JARQBZ010000003.1"/>
</dbReference>
<feature type="transmembrane region" description="Helical" evidence="6">
    <location>
        <begin position="473"/>
        <end position="497"/>
    </location>
</feature>
<dbReference type="Proteomes" id="UP001268577">
    <property type="component" value="Unassembled WGS sequence"/>
</dbReference>
<dbReference type="PANTHER" id="PTHR30250">
    <property type="entry name" value="PST FAMILY PREDICTED COLANIC ACID TRANSPORTER"/>
    <property type="match status" value="1"/>
</dbReference>
<keyword evidence="4 6" id="KW-1133">Transmembrane helix</keyword>
<feature type="transmembrane region" description="Helical" evidence="6">
    <location>
        <begin position="348"/>
        <end position="371"/>
    </location>
</feature>
<name>A0AAW8U449_9ENTE</name>
<comment type="caution">
    <text evidence="7">The sequence shown here is derived from an EMBL/GenBank/DDBJ whole genome shotgun (WGS) entry which is preliminary data.</text>
</comment>
<dbReference type="CDD" id="cd13124">
    <property type="entry name" value="MATE_SpoVB_like"/>
    <property type="match status" value="1"/>
</dbReference>
<feature type="transmembrane region" description="Helical" evidence="6">
    <location>
        <begin position="67"/>
        <end position="87"/>
    </location>
</feature>
<proteinExistence type="predicted"/>
<feature type="transmembrane region" description="Helical" evidence="6">
    <location>
        <begin position="307"/>
        <end position="327"/>
    </location>
</feature>
<accession>A0AAW8U449</accession>
<dbReference type="InterPro" id="IPR002797">
    <property type="entry name" value="Polysacc_synth"/>
</dbReference>
<evidence type="ECO:0000256" key="6">
    <source>
        <dbReference type="SAM" id="Phobius"/>
    </source>
</evidence>
<feature type="transmembrane region" description="Helical" evidence="6">
    <location>
        <begin position="377"/>
        <end position="399"/>
    </location>
</feature>
<evidence type="ECO:0000256" key="4">
    <source>
        <dbReference type="ARBA" id="ARBA00022989"/>
    </source>
</evidence>